<keyword evidence="2" id="KW-1185">Reference proteome</keyword>
<gene>
    <name evidence="1" type="ORF">FA95DRAFT_222038</name>
</gene>
<protein>
    <submittedName>
        <fullName evidence="1">Uncharacterized protein</fullName>
    </submittedName>
</protein>
<comment type="caution">
    <text evidence="1">The sequence shown here is derived from an EMBL/GenBank/DDBJ whole genome shotgun (WGS) entry which is preliminary data.</text>
</comment>
<reference evidence="1" key="2">
    <citation type="journal article" date="2022" name="New Phytol.">
        <title>Evolutionary transition to the ectomycorrhizal habit in the genomes of a hyperdiverse lineage of mushroom-forming fungi.</title>
        <authorList>
            <person name="Looney B."/>
            <person name="Miyauchi S."/>
            <person name="Morin E."/>
            <person name="Drula E."/>
            <person name="Courty P.E."/>
            <person name="Kohler A."/>
            <person name="Kuo A."/>
            <person name="LaButti K."/>
            <person name="Pangilinan J."/>
            <person name="Lipzen A."/>
            <person name="Riley R."/>
            <person name="Andreopoulos W."/>
            <person name="He G."/>
            <person name="Johnson J."/>
            <person name="Nolan M."/>
            <person name="Tritt A."/>
            <person name="Barry K.W."/>
            <person name="Grigoriev I.V."/>
            <person name="Nagy L.G."/>
            <person name="Hibbett D."/>
            <person name="Henrissat B."/>
            <person name="Matheny P.B."/>
            <person name="Labbe J."/>
            <person name="Martin F.M."/>
        </authorList>
    </citation>
    <scope>NUCLEOTIDE SEQUENCE</scope>
    <source>
        <strain evidence="1">FP105234-sp</strain>
    </source>
</reference>
<organism evidence="1 2">
    <name type="scientific">Auriscalpium vulgare</name>
    <dbReference type="NCBI Taxonomy" id="40419"/>
    <lineage>
        <taxon>Eukaryota</taxon>
        <taxon>Fungi</taxon>
        <taxon>Dikarya</taxon>
        <taxon>Basidiomycota</taxon>
        <taxon>Agaricomycotina</taxon>
        <taxon>Agaricomycetes</taxon>
        <taxon>Russulales</taxon>
        <taxon>Auriscalpiaceae</taxon>
        <taxon>Auriscalpium</taxon>
    </lineage>
</organism>
<accession>A0ACB8RMP4</accession>
<dbReference type="EMBL" id="MU275972">
    <property type="protein sequence ID" value="KAI0044768.1"/>
    <property type="molecule type" value="Genomic_DNA"/>
</dbReference>
<dbReference type="Proteomes" id="UP000814033">
    <property type="component" value="Unassembled WGS sequence"/>
</dbReference>
<name>A0ACB8RMP4_9AGAM</name>
<sequence length="188" mass="20002">MSYPLCSDKLTPAGWLSIRVAFIISSSTSCCALRIRSTSGCALRIHLNNSSVPHRPSYALRIVPICHVDGSTHARKVALISPRRSGSELGAVGDVLVVTEHAGLHRLLERSRRWTASSRTDNNRASASEPPTTHARVFGSPSLRAPIESVCGLPLVVMSVIAFCAGGVLPPPSNDISTQPFPLVSVDA</sequence>
<evidence type="ECO:0000313" key="2">
    <source>
        <dbReference type="Proteomes" id="UP000814033"/>
    </source>
</evidence>
<evidence type="ECO:0000313" key="1">
    <source>
        <dbReference type="EMBL" id="KAI0044768.1"/>
    </source>
</evidence>
<reference evidence="1" key="1">
    <citation type="submission" date="2021-02" db="EMBL/GenBank/DDBJ databases">
        <authorList>
            <consortium name="DOE Joint Genome Institute"/>
            <person name="Ahrendt S."/>
            <person name="Looney B.P."/>
            <person name="Miyauchi S."/>
            <person name="Morin E."/>
            <person name="Drula E."/>
            <person name="Courty P.E."/>
            <person name="Chicoki N."/>
            <person name="Fauchery L."/>
            <person name="Kohler A."/>
            <person name="Kuo A."/>
            <person name="Labutti K."/>
            <person name="Pangilinan J."/>
            <person name="Lipzen A."/>
            <person name="Riley R."/>
            <person name="Andreopoulos W."/>
            <person name="He G."/>
            <person name="Johnson J."/>
            <person name="Barry K.W."/>
            <person name="Grigoriev I.V."/>
            <person name="Nagy L."/>
            <person name="Hibbett D."/>
            <person name="Henrissat B."/>
            <person name="Matheny P.B."/>
            <person name="Labbe J."/>
            <person name="Martin F."/>
        </authorList>
    </citation>
    <scope>NUCLEOTIDE SEQUENCE</scope>
    <source>
        <strain evidence="1">FP105234-sp</strain>
    </source>
</reference>
<proteinExistence type="predicted"/>